<gene>
    <name evidence="5" type="ORF">F53441_777</name>
</gene>
<evidence type="ECO:0000256" key="3">
    <source>
        <dbReference type="PROSITE-ProRule" id="PRU00023"/>
    </source>
</evidence>
<evidence type="ECO:0000313" key="6">
    <source>
        <dbReference type="Proteomes" id="UP000605986"/>
    </source>
</evidence>
<dbReference type="AlphaFoldDB" id="A0A8H4KXM1"/>
<feature type="compositionally biased region" description="Low complexity" evidence="4">
    <location>
        <begin position="641"/>
        <end position="652"/>
    </location>
</feature>
<proteinExistence type="predicted"/>
<evidence type="ECO:0000256" key="2">
    <source>
        <dbReference type="ARBA" id="ARBA00023043"/>
    </source>
</evidence>
<feature type="region of interest" description="Disordered" evidence="4">
    <location>
        <begin position="170"/>
        <end position="227"/>
    </location>
</feature>
<feature type="repeat" description="ANK" evidence="3">
    <location>
        <begin position="407"/>
        <end position="439"/>
    </location>
</feature>
<organism evidence="5 6">
    <name type="scientific">Fusarium austroafricanum</name>
    <dbReference type="NCBI Taxonomy" id="2364996"/>
    <lineage>
        <taxon>Eukaryota</taxon>
        <taxon>Fungi</taxon>
        <taxon>Dikarya</taxon>
        <taxon>Ascomycota</taxon>
        <taxon>Pezizomycotina</taxon>
        <taxon>Sordariomycetes</taxon>
        <taxon>Hypocreomycetidae</taxon>
        <taxon>Hypocreales</taxon>
        <taxon>Nectriaceae</taxon>
        <taxon>Fusarium</taxon>
        <taxon>Fusarium concolor species complex</taxon>
    </lineage>
</organism>
<dbReference type="OrthoDB" id="20872at2759"/>
<accession>A0A8H4KXM1</accession>
<evidence type="ECO:0000313" key="5">
    <source>
        <dbReference type="EMBL" id="KAF4457213.1"/>
    </source>
</evidence>
<feature type="repeat" description="ANK" evidence="3">
    <location>
        <begin position="374"/>
        <end position="406"/>
    </location>
</feature>
<dbReference type="Pfam" id="PF12796">
    <property type="entry name" value="Ank_2"/>
    <property type="match status" value="3"/>
</dbReference>
<reference evidence="5" key="1">
    <citation type="submission" date="2020-01" db="EMBL/GenBank/DDBJ databases">
        <title>Identification and distribution of gene clusters putatively required for synthesis of sphingolipid metabolism inhibitors in phylogenetically diverse species of the filamentous fungus Fusarium.</title>
        <authorList>
            <person name="Kim H.-S."/>
            <person name="Busman M."/>
            <person name="Brown D.W."/>
            <person name="Divon H."/>
            <person name="Uhlig S."/>
            <person name="Proctor R.H."/>
        </authorList>
    </citation>
    <scope>NUCLEOTIDE SEQUENCE</scope>
    <source>
        <strain evidence="5">NRRL 53441</strain>
    </source>
</reference>
<keyword evidence="2 3" id="KW-0040">ANK repeat</keyword>
<dbReference type="InterPro" id="IPR002110">
    <property type="entry name" value="Ankyrin_rpt"/>
</dbReference>
<keyword evidence="1" id="KW-0677">Repeat</keyword>
<dbReference type="SMART" id="SM00248">
    <property type="entry name" value="ANK"/>
    <property type="match status" value="10"/>
</dbReference>
<feature type="region of interest" description="Disordered" evidence="4">
    <location>
        <begin position="641"/>
        <end position="673"/>
    </location>
</feature>
<sequence length="673" mass="72499">MNAPEISTYDLVRLCRSICRRADASATAANNIAQQIEGHEHHVTQLEILVSGLNQLKLNMAKLQTTLEVRPLSNHGCDVLGPLLAAYETAVEVLRMQLTSLRPLRFVESDTGFLMAHMNCTMAYNQLCAFALGLLKEEELPVQNAELGLPTTRDMISLAENAVRMAANTRMDNPDCATPPVSDQAQQLPVADTSDEPPPYSRPDEPTPAAPTPTEPSSIPLSPVSSQRSRGFSFFKALTSGLRKSDPLVSTLCQAAILGDEKQVSGLISQCANINGRNEDGDTPLKCAIRADQARTTRLLLQAGARPSKLPPLFKAASMGSLKVAQMLIDSGESVHSGSSPGHSYFADVVTKGNIDGIRFLLDNGAPVHATTAGNEDLILYAVKAKNIELVRLLLDYGANPNAENILKQSTLYVAIQGGNADMVGLLLDRGASAKPANILDTTILEATIGLKRFELVKKLIDGGADVSGTDMHQQPILIKVIRDPFLNNDEKVEVLRILLDKGANPDTVDIVFGLPAICHAVEMPSTQVVEEILSRGANTKVRMISGQTLLTYSIDVNRHNTVRALLAGGLDVNEVDGLSRTPLMLALLRLDFNLTKLLMDYGADPTAMENEQAVKFVNTVKRNDLVRLLNTMQVEVAAGPSTTFESPSESPYTAMPASEVPPPSYGRAVGKC</sequence>
<feature type="compositionally biased region" description="Polar residues" evidence="4">
    <location>
        <begin position="217"/>
        <end position="227"/>
    </location>
</feature>
<protein>
    <recommendedName>
        <fullName evidence="7">Ankyrin repeat protein</fullName>
    </recommendedName>
</protein>
<evidence type="ECO:0008006" key="7">
    <source>
        <dbReference type="Google" id="ProtNLM"/>
    </source>
</evidence>
<feature type="compositionally biased region" description="Pro residues" evidence="4">
    <location>
        <begin position="196"/>
        <end position="214"/>
    </location>
</feature>
<dbReference type="PANTHER" id="PTHR24198">
    <property type="entry name" value="ANKYRIN REPEAT AND PROTEIN KINASE DOMAIN-CONTAINING PROTEIN"/>
    <property type="match status" value="1"/>
</dbReference>
<evidence type="ECO:0000256" key="4">
    <source>
        <dbReference type="SAM" id="MobiDB-lite"/>
    </source>
</evidence>
<feature type="repeat" description="ANK" evidence="3">
    <location>
        <begin position="280"/>
        <end position="305"/>
    </location>
</feature>
<dbReference type="PROSITE" id="PS50088">
    <property type="entry name" value="ANK_REPEAT"/>
    <property type="match status" value="4"/>
</dbReference>
<name>A0A8H4KXM1_9HYPO</name>
<keyword evidence="6" id="KW-1185">Reference proteome</keyword>
<dbReference type="PROSITE" id="PS50297">
    <property type="entry name" value="ANK_REP_REGION"/>
    <property type="match status" value="1"/>
</dbReference>
<dbReference type="EMBL" id="JAADJG010000031">
    <property type="protein sequence ID" value="KAF4457213.1"/>
    <property type="molecule type" value="Genomic_DNA"/>
</dbReference>
<feature type="repeat" description="ANK" evidence="3">
    <location>
        <begin position="579"/>
        <end position="611"/>
    </location>
</feature>
<dbReference type="Proteomes" id="UP000605986">
    <property type="component" value="Unassembled WGS sequence"/>
</dbReference>
<comment type="caution">
    <text evidence="5">The sequence shown here is derived from an EMBL/GenBank/DDBJ whole genome shotgun (WGS) entry which is preliminary data.</text>
</comment>
<dbReference type="SUPFAM" id="SSF48403">
    <property type="entry name" value="Ankyrin repeat"/>
    <property type="match status" value="2"/>
</dbReference>
<dbReference type="PANTHER" id="PTHR24198:SF165">
    <property type="entry name" value="ANKYRIN REPEAT-CONTAINING PROTEIN-RELATED"/>
    <property type="match status" value="1"/>
</dbReference>
<dbReference type="InterPro" id="IPR036770">
    <property type="entry name" value="Ankyrin_rpt-contain_sf"/>
</dbReference>
<evidence type="ECO:0000256" key="1">
    <source>
        <dbReference type="ARBA" id="ARBA00022737"/>
    </source>
</evidence>
<dbReference type="Gene3D" id="1.25.40.20">
    <property type="entry name" value="Ankyrin repeat-containing domain"/>
    <property type="match status" value="1"/>
</dbReference>